<dbReference type="EC" id="2.7.7.65" evidence="2"/>
<evidence type="ECO:0000256" key="4">
    <source>
        <dbReference type="ARBA" id="ARBA00022989"/>
    </source>
</evidence>
<keyword evidence="3 7" id="KW-0812">Transmembrane</keyword>
<sequence>MPHIIDSYTGLKRKTLPLVVFFAFFLITALCFALVALNQNRALSTNLEHFAKNRTLSLKAFIDNDIAYIGSGANYFYANDFKHWVGFDRFAEQTIKDSKSLISLQWMQKVPADEVAEHMAKMKEVYPSYEVYTIPKHEPKTTGYILDGEPAFIATDVYPNTEENNRVLGFYSSRERFRRVLDNIYQTRRANVSDNVRLIQDGLEPSIPKKGILVYHPVFEGESDNLLGIVIGVVHTADYFDNLFASAINDIDVYIRVTDIGFEAEDAPILFESDGFGNVSGHHSTKMINLVNRNWQIDYQIDSYITFNGYLVLVGIALVGTTISFLLAYIANLQIREKERLYRMLDKRTEELRFLADHDSLTEVYNRRAFNKSIDSAIKTNKPFSLIGFDIDEFKGINDQFGHPAGDSLLIHVIKVISMNLEEGDDVFRVGGDEFCIISNVTNHEALKTYLECILNSVSHSHCKHKDRDLNCTLSIGAVIRDNENSEELMQKADSMLYQSKINGRNRVTIAA</sequence>
<dbReference type="Pfam" id="PF00990">
    <property type="entry name" value="GGDEF"/>
    <property type="match status" value="1"/>
</dbReference>
<dbReference type="InterPro" id="IPR050469">
    <property type="entry name" value="Diguanylate_Cyclase"/>
</dbReference>
<organism evidence="10 11">
    <name type="scientific">Vibrio artabrorum</name>
    <dbReference type="NCBI Taxonomy" id="446374"/>
    <lineage>
        <taxon>Bacteria</taxon>
        <taxon>Pseudomonadati</taxon>
        <taxon>Pseudomonadota</taxon>
        <taxon>Gammaproteobacteria</taxon>
        <taxon>Vibrionales</taxon>
        <taxon>Vibrionaceae</taxon>
        <taxon>Vibrio</taxon>
    </lineage>
</organism>
<dbReference type="RefSeq" id="WP_261837478.1">
    <property type="nucleotide sequence ID" value="NZ_AP025458.1"/>
</dbReference>
<dbReference type="SMART" id="SM01079">
    <property type="entry name" value="CHASE"/>
    <property type="match status" value="1"/>
</dbReference>
<keyword evidence="4 7" id="KW-1133">Transmembrane helix</keyword>
<evidence type="ECO:0000256" key="7">
    <source>
        <dbReference type="SAM" id="Phobius"/>
    </source>
</evidence>
<dbReference type="Gene3D" id="3.30.70.270">
    <property type="match status" value="1"/>
</dbReference>
<evidence type="ECO:0000259" key="8">
    <source>
        <dbReference type="PROSITE" id="PS50839"/>
    </source>
</evidence>
<dbReference type="InterPro" id="IPR043128">
    <property type="entry name" value="Rev_trsase/Diguanyl_cyclase"/>
</dbReference>
<comment type="subcellular location">
    <subcellularLocation>
        <location evidence="1">Membrane</location>
    </subcellularLocation>
</comment>
<feature type="domain" description="CHASE" evidence="8">
    <location>
        <begin position="157"/>
        <end position="298"/>
    </location>
</feature>
<feature type="transmembrane region" description="Helical" evidence="7">
    <location>
        <begin position="310"/>
        <end position="331"/>
    </location>
</feature>
<keyword evidence="11" id="KW-1185">Reference proteome</keyword>
<feature type="transmembrane region" description="Helical" evidence="7">
    <location>
        <begin position="16"/>
        <end position="37"/>
    </location>
</feature>
<gene>
    <name evidence="10" type="ORF">QWY96_12750</name>
</gene>
<dbReference type="InterPro" id="IPR042240">
    <property type="entry name" value="CHASE_sf"/>
</dbReference>
<evidence type="ECO:0000256" key="6">
    <source>
        <dbReference type="ARBA" id="ARBA00034247"/>
    </source>
</evidence>
<protein>
    <recommendedName>
        <fullName evidence="2">diguanylate cyclase</fullName>
        <ecNumber evidence="2">2.7.7.65</ecNumber>
    </recommendedName>
</protein>
<dbReference type="SUPFAM" id="SSF55073">
    <property type="entry name" value="Nucleotide cyclase"/>
    <property type="match status" value="1"/>
</dbReference>
<dbReference type="Pfam" id="PF03924">
    <property type="entry name" value="CHASE"/>
    <property type="match status" value="1"/>
</dbReference>
<name>A0ABT8CIJ6_9VIBR</name>
<dbReference type="Gene3D" id="3.30.450.350">
    <property type="entry name" value="CHASE domain"/>
    <property type="match status" value="1"/>
</dbReference>
<evidence type="ECO:0000256" key="5">
    <source>
        <dbReference type="ARBA" id="ARBA00023136"/>
    </source>
</evidence>
<dbReference type="InterPro" id="IPR000160">
    <property type="entry name" value="GGDEF_dom"/>
</dbReference>
<evidence type="ECO:0000313" key="11">
    <source>
        <dbReference type="Proteomes" id="UP001223712"/>
    </source>
</evidence>
<dbReference type="PANTHER" id="PTHR45138">
    <property type="entry name" value="REGULATORY COMPONENTS OF SENSORY TRANSDUCTION SYSTEM"/>
    <property type="match status" value="1"/>
</dbReference>
<reference evidence="11" key="1">
    <citation type="journal article" date="2019" name="Int. J. Syst. Evol. Microbiol.">
        <title>The Global Catalogue of Microorganisms (GCM) 10K type strain sequencing project: providing services to taxonomists for standard genome sequencing and annotation.</title>
        <authorList>
            <consortium name="The Broad Institute Genomics Platform"/>
            <consortium name="The Broad Institute Genome Sequencing Center for Infectious Disease"/>
            <person name="Wu L."/>
            <person name="Ma J."/>
        </authorList>
    </citation>
    <scope>NUCLEOTIDE SEQUENCE [LARGE SCALE GENOMIC DNA]</scope>
    <source>
        <strain evidence="11">CECT 7226</strain>
    </source>
</reference>
<evidence type="ECO:0000313" key="10">
    <source>
        <dbReference type="EMBL" id="MDN3701542.1"/>
    </source>
</evidence>
<proteinExistence type="predicted"/>
<accession>A0ABT8CIJ6</accession>
<dbReference type="PROSITE" id="PS50839">
    <property type="entry name" value="CHASE"/>
    <property type="match status" value="1"/>
</dbReference>
<feature type="domain" description="GGDEF" evidence="9">
    <location>
        <begin position="382"/>
        <end position="512"/>
    </location>
</feature>
<evidence type="ECO:0000256" key="3">
    <source>
        <dbReference type="ARBA" id="ARBA00022692"/>
    </source>
</evidence>
<evidence type="ECO:0000259" key="9">
    <source>
        <dbReference type="PROSITE" id="PS50887"/>
    </source>
</evidence>
<dbReference type="CDD" id="cd01949">
    <property type="entry name" value="GGDEF"/>
    <property type="match status" value="1"/>
</dbReference>
<dbReference type="Proteomes" id="UP001223712">
    <property type="component" value="Unassembled WGS sequence"/>
</dbReference>
<dbReference type="SMART" id="SM00267">
    <property type="entry name" value="GGDEF"/>
    <property type="match status" value="1"/>
</dbReference>
<dbReference type="InterPro" id="IPR029787">
    <property type="entry name" value="Nucleotide_cyclase"/>
</dbReference>
<dbReference type="EMBL" id="JAUFQY010000001">
    <property type="protein sequence ID" value="MDN3701542.1"/>
    <property type="molecule type" value="Genomic_DNA"/>
</dbReference>
<keyword evidence="5 7" id="KW-0472">Membrane</keyword>
<comment type="catalytic activity">
    <reaction evidence="6">
        <text>2 GTP = 3',3'-c-di-GMP + 2 diphosphate</text>
        <dbReference type="Rhea" id="RHEA:24898"/>
        <dbReference type="ChEBI" id="CHEBI:33019"/>
        <dbReference type="ChEBI" id="CHEBI:37565"/>
        <dbReference type="ChEBI" id="CHEBI:58805"/>
        <dbReference type="EC" id="2.7.7.65"/>
    </reaction>
</comment>
<dbReference type="InterPro" id="IPR006189">
    <property type="entry name" value="CHASE_dom"/>
</dbReference>
<dbReference type="PANTHER" id="PTHR45138:SF9">
    <property type="entry name" value="DIGUANYLATE CYCLASE DGCM-RELATED"/>
    <property type="match status" value="1"/>
</dbReference>
<evidence type="ECO:0000256" key="1">
    <source>
        <dbReference type="ARBA" id="ARBA00004370"/>
    </source>
</evidence>
<dbReference type="NCBIfam" id="TIGR00254">
    <property type="entry name" value="GGDEF"/>
    <property type="match status" value="1"/>
</dbReference>
<evidence type="ECO:0000256" key="2">
    <source>
        <dbReference type="ARBA" id="ARBA00012528"/>
    </source>
</evidence>
<comment type="caution">
    <text evidence="10">The sequence shown here is derived from an EMBL/GenBank/DDBJ whole genome shotgun (WGS) entry which is preliminary data.</text>
</comment>
<dbReference type="PROSITE" id="PS50887">
    <property type="entry name" value="GGDEF"/>
    <property type="match status" value="1"/>
</dbReference>